<dbReference type="PROSITE" id="PS50011">
    <property type="entry name" value="PROTEIN_KINASE_DOM"/>
    <property type="match status" value="1"/>
</dbReference>
<reference evidence="7" key="2">
    <citation type="journal article" date="2021" name="Microbiome">
        <title>Successional dynamics and alternative stable states in a saline activated sludge microbial community over 9 years.</title>
        <authorList>
            <person name="Wang Y."/>
            <person name="Ye J."/>
            <person name="Ju F."/>
            <person name="Liu L."/>
            <person name="Boyd J.A."/>
            <person name="Deng Y."/>
            <person name="Parks D.H."/>
            <person name="Jiang X."/>
            <person name="Yin X."/>
            <person name="Woodcroft B.J."/>
            <person name="Tyson G.W."/>
            <person name="Hugenholtz P."/>
            <person name="Polz M.F."/>
            <person name="Zhang T."/>
        </authorList>
    </citation>
    <scope>NUCLEOTIDE SEQUENCE</scope>
    <source>
        <strain evidence="7">HKST-UBA01</strain>
    </source>
</reference>
<dbReference type="SUPFAM" id="SSF56112">
    <property type="entry name" value="Protein kinase-like (PK-like)"/>
    <property type="match status" value="1"/>
</dbReference>
<organism evidence="7 8">
    <name type="scientific">Eiseniibacteriota bacterium</name>
    <dbReference type="NCBI Taxonomy" id="2212470"/>
    <lineage>
        <taxon>Bacteria</taxon>
        <taxon>Candidatus Eiseniibacteriota</taxon>
    </lineage>
</organism>
<evidence type="ECO:0000313" key="7">
    <source>
        <dbReference type="EMBL" id="MCA9730315.1"/>
    </source>
</evidence>
<keyword evidence="1" id="KW-0808">Transferase</keyword>
<dbReference type="PANTHER" id="PTHR43289">
    <property type="entry name" value="MITOGEN-ACTIVATED PROTEIN KINASE KINASE KINASE 20-RELATED"/>
    <property type="match status" value="1"/>
</dbReference>
<accession>A0A956RRU1</accession>
<dbReference type="PANTHER" id="PTHR43289:SF6">
    <property type="entry name" value="SERINE_THREONINE-PROTEIN KINASE NEKL-3"/>
    <property type="match status" value="1"/>
</dbReference>
<protein>
    <submittedName>
        <fullName evidence="7">Serine/threonine protein kinase</fullName>
    </submittedName>
</protein>
<gene>
    <name evidence="7" type="ORF">KC729_21720</name>
</gene>
<dbReference type="CDD" id="cd14014">
    <property type="entry name" value="STKc_PknB_like"/>
    <property type="match status" value="1"/>
</dbReference>
<evidence type="ECO:0000256" key="5">
    <source>
        <dbReference type="PROSITE-ProRule" id="PRU10141"/>
    </source>
</evidence>
<dbReference type="GO" id="GO:0005524">
    <property type="term" value="F:ATP binding"/>
    <property type="evidence" value="ECO:0007669"/>
    <property type="project" value="UniProtKB-UniRule"/>
</dbReference>
<dbReference type="Gene3D" id="1.10.510.10">
    <property type="entry name" value="Transferase(Phosphotransferase) domain 1"/>
    <property type="match status" value="1"/>
</dbReference>
<sequence length="301" mass="32287">MTEKNDADSGDSDPTQRWQTLKDLFSEALEATPEEREAVLVRGAAGDAQLLAEVRGLLDASFAIAALESTGRALPFLWGSFEVRERIGSGAFGEVFRAFDPVLRREVALKLRLADVRRGFLQDARADLEFGDTLEEARRLARIRHPNVLPVLGVELHDGEIGIWTDLVQGETLEQELARTGVFSATSIARVGSDLAHALEAVHGAGIVHGDVKTSNAMQDRDGRVILMDLGASRSSLPAASDDEDRLQGSDDVGVRGTPSAMAPELFEGAVPCVATDLYALGVLIYELLTGVPPFKGPTAS</sequence>
<feature type="binding site" evidence="5">
    <location>
        <position position="110"/>
    </location>
    <ligand>
        <name>ATP</name>
        <dbReference type="ChEBI" id="CHEBI:30616"/>
    </ligand>
</feature>
<keyword evidence="4 5" id="KW-0067">ATP-binding</keyword>
<dbReference type="InterPro" id="IPR017441">
    <property type="entry name" value="Protein_kinase_ATP_BS"/>
</dbReference>
<comment type="caution">
    <text evidence="7">The sequence shown here is derived from an EMBL/GenBank/DDBJ whole genome shotgun (WGS) entry which is preliminary data.</text>
</comment>
<evidence type="ECO:0000313" key="8">
    <source>
        <dbReference type="Proteomes" id="UP000697710"/>
    </source>
</evidence>
<dbReference type="PROSITE" id="PS00107">
    <property type="entry name" value="PROTEIN_KINASE_ATP"/>
    <property type="match status" value="1"/>
</dbReference>
<keyword evidence="7" id="KW-0723">Serine/threonine-protein kinase</keyword>
<dbReference type="SMART" id="SM00220">
    <property type="entry name" value="S_TKc"/>
    <property type="match status" value="1"/>
</dbReference>
<dbReference type="InterPro" id="IPR000719">
    <property type="entry name" value="Prot_kinase_dom"/>
</dbReference>
<dbReference type="EMBL" id="JAGQHR010001105">
    <property type="protein sequence ID" value="MCA9730315.1"/>
    <property type="molecule type" value="Genomic_DNA"/>
</dbReference>
<proteinExistence type="predicted"/>
<feature type="non-terminal residue" evidence="7">
    <location>
        <position position="301"/>
    </location>
</feature>
<evidence type="ECO:0000256" key="1">
    <source>
        <dbReference type="ARBA" id="ARBA00022679"/>
    </source>
</evidence>
<keyword evidence="2 5" id="KW-0547">Nucleotide-binding</keyword>
<dbReference type="InterPro" id="IPR011009">
    <property type="entry name" value="Kinase-like_dom_sf"/>
</dbReference>
<dbReference type="AlphaFoldDB" id="A0A956RRU1"/>
<keyword evidence="3 7" id="KW-0418">Kinase</keyword>
<evidence type="ECO:0000256" key="3">
    <source>
        <dbReference type="ARBA" id="ARBA00022777"/>
    </source>
</evidence>
<evidence type="ECO:0000256" key="2">
    <source>
        <dbReference type="ARBA" id="ARBA00022741"/>
    </source>
</evidence>
<dbReference type="GO" id="GO:0004674">
    <property type="term" value="F:protein serine/threonine kinase activity"/>
    <property type="evidence" value="ECO:0007669"/>
    <property type="project" value="UniProtKB-KW"/>
</dbReference>
<evidence type="ECO:0000256" key="4">
    <source>
        <dbReference type="ARBA" id="ARBA00022840"/>
    </source>
</evidence>
<feature type="domain" description="Protein kinase" evidence="6">
    <location>
        <begin position="81"/>
        <end position="301"/>
    </location>
</feature>
<name>A0A956RRU1_UNCEI</name>
<dbReference type="Proteomes" id="UP000697710">
    <property type="component" value="Unassembled WGS sequence"/>
</dbReference>
<dbReference type="Pfam" id="PF00069">
    <property type="entry name" value="Pkinase"/>
    <property type="match status" value="1"/>
</dbReference>
<evidence type="ECO:0000259" key="6">
    <source>
        <dbReference type="PROSITE" id="PS50011"/>
    </source>
</evidence>
<dbReference type="Gene3D" id="3.30.200.20">
    <property type="entry name" value="Phosphorylase Kinase, domain 1"/>
    <property type="match status" value="1"/>
</dbReference>
<reference evidence="7" key="1">
    <citation type="submission" date="2020-04" db="EMBL/GenBank/DDBJ databases">
        <authorList>
            <person name="Zhang T."/>
        </authorList>
    </citation>
    <scope>NUCLEOTIDE SEQUENCE</scope>
    <source>
        <strain evidence="7">HKST-UBA01</strain>
    </source>
</reference>